<feature type="compositionally biased region" description="Low complexity" evidence="1">
    <location>
        <begin position="15"/>
        <end position="26"/>
    </location>
</feature>
<dbReference type="AlphaFoldDB" id="A0A813EH91"/>
<gene>
    <name evidence="2" type="ORF">PGLA1383_LOCUS19788</name>
</gene>
<dbReference type="EMBL" id="CAJNNV010013219">
    <property type="protein sequence ID" value="CAE8601495.1"/>
    <property type="molecule type" value="Genomic_DNA"/>
</dbReference>
<reference evidence="2" key="1">
    <citation type="submission" date="2021-02" db="EMBL/GenBank/DDBJ databases">
        <authorList>
            <person name="Dougan E. K."/>
            <person name="Rhodes N."/>
            <person name="Thang M."/>
            <person name="Chan C."/>
        </authorList>
    </citation>
    <scope>NUCLEOTIDE SEQUENCE</scope>
</reference>
<evidence type="ECO:0000313" key="3">
    <source>
        <dbReference type="Proteomes" id="UP000654075"/>
    </source>
</evidence>
<accession>A0A813EH91</accession>
<keyword evidence="3" id="KW-1185">Reference proteome</keyword>
<protein>
    <submittedName>
        <fullName evidence="2">Uncharacterized protein</fullName>
    </submittedName>
</protein>
<sequence length="110" mass="11620">MIEAQKAYFGFQMSSMTTSTSSSASARRPIRNASAEGAKRQKLGPLLERCGLWPQAQATGAASAAKAAPKAVGDADAERLTASECQKLCARVLDCIDVQKDLSSLASERQ</sequence>
<comment type="caution">
    <text evidence="2">The sequence shown here is derived from an EMBL/GenBank/DDBJ whole genome shotgun (WGS) entry which is preliminary data.</text>
</comment>
<evidence type="ECO:0000313" key="2">
    <source>
        <dbReference type="EMBL" id="CAE8601495.1"/>
    </source>
</evidence>
<proteinExistence type="predicted"/>
<evidence type="ECO:0000256" key="1">
    <source>
        <dbReference type="SAM" id="MobiDB-lite"/>
    </source>
</evidence>
<feature type="region of interest" description="Disordered" evidence="1">
    <location>
        <begin position="15"/>
        <end position="40"/>
    </location>
</feature>
<organism evidence="2 3">
    <name type="scientific">Polarella glacialis</name>
    <name type="common">Dinoflagellate</name>
    <dbReference type="NCBI Taxonomy" id="89957"/>
    <lineage>
        <taxon>Eukaryota</taxon>
        <taxon>Sar</taxon>
        <taxon>Alveolata</taxon>
        <taxon>Dinophyceae</taxon>
        <taxon>Suessiales</taxon>
        <taxon>Suessiaceae</taxon>
        <taxon>Polarella</taxon>
    </lineage>
</organism>
<dbReference type="Proteomes" id="UP000654075">
    <property type="component" value="Unassembled WGS sequence"/>
</dbReference>
<name>A0A813EH91_POLGL</name>
<feature type="non-terminal residue" evidence="2">
    <location>
        <position position="110"/>
    </location>
</feature>